<proteinExistence type="predicted"/>
<evidence type="ECO:0000313" key="1">
    <source>
        <dbReference type="EMBL" id="VIO64239.1"/>
    </source>
</evidence>
<gene>
    <name evidence="1" type="ORF">FUG_LOCUS562384</name>
</gene>
<protein>
    <submittedName>
        <fullName evidence="1">Uncharacterized protein</fullName>
    </submittedName>
</protein>
<organism evidence="1">
    <name type="scientific">Gibberella zeae</name>
    <name type="common">Wheat head blight fungus</name>
    <name type="synonym">Fusarium graminearum</name>
    <dbReference type="NCBI Taxonomy" id="5518"/>
    <lineage>
        <taxon>Eukaryota</taxon>
        <taxon>Fungi</taxon>
        <taxon>Dikarya</taxon>
        <taxon>Ascomycota</taxon>
        <taxon>Pezizomycotina</taxon>
        <taxon>Sordariomycetes</taxon>
        <taxon>Hypocreomycetidae</taxon>
        <taxon>Hypocreales</taxon>
        <taxon>Nectriaceae</taxon>
        <taxon>Fusarium</taxon>
    </lineage>
</organism>
<dbReference type="EMBL" id="CAAKMV010000196">
    <property type="protein sequence ID" value="VIO64239.1"/>
    <property type="molecule type" value="Genomic_DNA"/>
</dbReference>
<accession>A0A4E9ENJ2</accession>
<sequence>MASSEIVQWTRHGSRAILEKQARDDPKAAHHLELLKMKKSAASETKSLNRFPSYHGIKSSTMESEATKDKLCGSFASNRQRHFSSDLKVRLMNSFMSNARLLSGVITLLSTYFEVPSQAEQHGVVVRYRMTVVLWPSGSSSTFSLSVLYLDQEISYVTAIFATQEQWLV</sequence>
<dbReference type="AlphaFoldDB" id="A0A4E9ENJ2"/>
<reference evidence="1" key="1">
    <citation type="submission" date="2019-04" db="EMBL/GenBank/DDBJ databases">
        <authorList>
            <person name="Melise S."/>
            <person name="Noan J."/>
            <person name="Okalmin O."/>
        </authorList>
    </citation>
    <scope>NUCLEOTIDE SEQUENCE</scope>
    <source>
        <strain evidence="1">FN9</strain>
    </source>
</reference>
<name>A0A4E9ENJ2_GIBZA</name>